<evidence type="ECO:0000256" key="1">
    <source>
        <dbReference type="SAM" id="SignalP"/>
    </source>
</evidence>
<sequence length="1219" mass="136294">MKNRQYLSTLFLLFITCITYSQSDLTKVIPPSPTAASLGKYGDFPVSTYTGTPNISIPVYEIKDKGLSVPITLNYHASGIKVEEEASWVGLGWSLSAGGVITRSVRGTDDLVSDGISTGFPVTPLPASVNDNNEYVPPVGHPDYTYFKQVCGGTKDAEPDIYYFNFLGRSGKFVFQQNHLSDEPFTVQLSSQEKIRVYYDDNPQYPHWAIITADGYKYMFGTTEKSRTSTIPYLGNPNATFLDPRTMVSSWYLDEIIGPRDEHIVFTYTPPSQNGSRQIISMSDSRRIFYDFQVAAGSPSCHSPSGVSTGHNYTVTQNIVYDVYLKQIDFPNGKVEFFTSDRTDIEPYSDRHTPLTSRPQKLDRVVISKVEDGVYTPLKRVELGYNYFANPYTSDLYANTRLKLETVTEKSDNISKKPYRFEYNYVGGPIDEQVPAKNSYGRDHWGYYNKKPNDRIYDIGSQTKRTATLIPQQFYKNKQGENISIPGADREPDPNYMMGGMLKKITFPTGGTTDFIYEPNDYYTTEKVTIKHREYVHAYGPGFIDPDTDVPAIKSFTLAARTTVKVSGSVYQSADTYCNNDETYAVIAGGIHATGSTHSYQKVFWCNIGCGPSGFFEYYLIMEPGTYEVEADFMNSDQESYVSLEYDIATTDQAKGKMGGGVRIAKIISYDGVNHASDIITRYTYVDDYGFSSGKLMAPLNYGYFTTVYKSFSESTTGGNCPVAYWITLLDLSAESNIPLGTSAMGNPVGYSTVTEWKGENGENGKTVYTYSNNADGVVMVKMPTIPNPRNGFLLGSRVYKRKADNTGFQLVTETIREPKTEYDQERSVKGLKCYACESAFGESLGELSYPYIRYYDIYSEWVHVNSETVRNYDAADESKYQETVTQFTYGNPAHLQLTKQEQTKSDGSTLITEYTYPADYTQINTGIIAGMRDDDHYMHSSVIEKVVKLQRGADTKVIGASFVKYGTPSGDTDPRGASVVPVEEYELEINSPKSNFTSSLSTGTPADNAYKLKQRFLYNGYNISEVQKKDDVKRAYLWSYNASFPVAEVVNAAVANVFYNSFEHDDPSDYNIDPGSTIHSNVTAITGISTFSGGMSKELPAGNYRVTCWCQPSGNVTVNGASGTVLQSDGKNGWKLYQWDLTNVSTVAINGTEIDEVRIYPPNAQMVSYTYDPLVGITSQCDASNKVTYYLYDDLFRLTAIKDMKGNIIKTFKYNYKQ</sequence>
<proteinExistence type="predicted"/>
<keyword evidence="3" id="KW-1185">Reference proteome</keyword>
<reference evidence="2 3" key="1">
    <citation type="submission" date="2021-03" db="EMBL/GenBank/DDBJ databases">
        <title>Assistant Professor.</title>
        <authorList>
            <person name="Huq M.A."/>
        </authorList>
    </citation>
    <scope>NUCLEOTIDE SEQUENCE [LARGE SCALE GENOMIC DNA]</scope>
    <source>
        <strain evidence="2 3">MAH-29</strain>
    </source>
</reference>
<evidence type="ECO:0008006" key="4">
    <source>
        <dbReference type="Google" id="ProtNLM"/>
    </source>
</evidence>
<evidence type="ECO:0000313" key="2">
    <source>
        <dbReference type="EMBL" id="MBO9204673.1"/>
    </source>
</evidence>
<comment type="caution">
    <text evidence="2">The sequence shown here is derived from an EMBL/GenBank/DDBJ whole genome shotgun (WGS) entry which is preliminary data.</text>
</comment>
<organism evidence="2 3">
    <name type="scientific">Niastella soli</name>
    <dbReference type="NCBI Taxonomy" id="2821487"/>
    <lineage>
        <taxon>Bacteria</taxon>
        <taxon>Pseudomonadati</taxon>
        <taxon>Bacteroidota</taxon>
        <taxon>Chitinophagia</taxon>
        <taxon>Chitinophagales</taxon>
        <taxon>Chitinophagaceae</taxon>
        <taxon>Niastella</taxon>
    </lineage>
</organism>
<protein>
    <recommendedName>
        <fullName evidence="4">YD repeat-containing protein</fullName>
    </recommendedName>
</protein>
<feature type="chain" id="PRO_5046228431" description="YD repeat-containing protein" evidence="1">
    <location>
        <begin position="24"/>
        <end position="1219"/>
    </location>
</feature>
<evidence type="ECO:0000313" key="3">
    <source>
        <dbReference type="Proteomes" id="UP000677244"/>
    </source>
</evidence>
<keyword evidence="1" id="KW-0732">Signal</keyword>
<accession>A0ABS3Z3R0</accession>
<feature type="signal peptide" evidence="1">
    <location>
        <begin position="1"/>
        <end position="23"/>
    </location>
</feature>
<gene>
    <name evidence="2" type="ORF">J7I42_30575</name>
</gene>
<dbReference type="Proteomes" id="UP000677244">
    <property type="component" value="Unassembled WGS sequence"/>
</dbReference>
<dbReference type="EMBL" id="JAGHKO010000014">
    <property type="protein sequence ID" value="MBO9204673.1"/>
    <property type="molecule type" value="Genomic_DNA"/>
</dbReference>
<name>A0ABS3Z3R0_9BACT</name>
<dbReference type="RefSeq" id="WP_209143474.1">
    <property type="nucleotide sequence ID" value="NZ_JAGHKO010000014.1"/>
</dbReference>